<dbReference type="PANTHER" id="PTHR22997:SF0">
    <property type="entry name" value="PIH1 DOMAIN-CONTAINING PROTEIN 1"/>
    <property type="match status" value="1"/>
</dbReference>
<name>A0AAX4H7D5_9ASCO</name>
<dbReference type="EMBL" id="CP138895">
    <property type="protein sequence ID" value="WPK24367.1"/>
    <property type="molecule type" value="Genomic_DNA"/>
</dbReference>
<evidence type="ECO:0000259" key="2">
    <source>
        <dbReference type="Pfam" id="PF08190"/>
    </source>
</evidence>
<organism evidence="3 4">
    <name type="scientific">Australozyma saopauloensis</name>
    <dbReference type="NCBI Taxonomy" id="291208"/>
    <lineage>
        <taxon>Eukaryota</taxon>
        <taxon>Fungi</taxon>
        <taxon>Dikarya</taxon>
        <taxon>Ascomycota</taxon>
        <taxon>Saccharomycotina</taxon>
        <taxon>Pichiomycetes</taxon>
        <taxon>Metschnikowiaceae</taxon>
        <taxon>Australozyma</taxon>
    </lineage>
</organism>
<evidence type="ECO:0000313" key="4">
    <source>
        <dbReference type="Proteomes" id="UP001338582"/>
    </source>
</evidence>
<dbReference type="GO" id="GO:0006364">
    <property type="term" value="P:rRNA processing"/>
    <property type="evidence" value="ECO:0007669"/>
    <property type="project" value="TreeGrafter"/>
</dbReference>
<dbReference type="InterPro" id="IPR012981">
    <property type="entry name" value="PIH1_N"/>
</dbReference>
<dbReference type="GO" id="GO:1990904">
    <property type="term" value="C:ribonucleoprotein complex"/>
    <property type="evidence" value="ECO:0007669"/>
    <property type="project" value="TreeGrafter"/>
</dbReference>
<dbReference type="GO" id="GO:0000492">
    <property type="term" value="P:box C/D snoRNP assembly"/>
    <property type="evidence" value="ECO:0007669"/>
    <property type="project" value="TreeGrafter"/>
</dbReference>
<accession>A0AAX4H7D5</accession>
<dbReference type="Pfam" id="PF08190">
    <property type="entry name" value="PIH1"/>
    <property type="match status" value="1"/>
</dbReference>
<comment type="similarity">
    <text evidence="1">Belongs to the PIH1 family.</text>
</comment>
<sequence>MAAIFEHSEPVQLRPKPGFVVKTKILEGLGDHTFGKKVFINVCHDDQVPKPAGEFEVEAIFAKIVKNEWEIPIVVSLEKTAVDKKGVPSYVYDCCINSQCFLWIQLNNDLRLILIEWAIESVETMHDLVLEREYSIPKMLSKGELSETEITQDDLKNGLQNRLRELRDNETAALVQQLMPDDVESSESLPDLMNIGGGKKALIEEIEELSIEEKKAKRTETAEKKPEATLESSIRLTRHDSDELMQVHTTTFTETTKRLSDGDKGDFKIISEPKGEMPQTNGSLLNTVEDYTFTLSQKIDRDNFHLIFHSPQLTSLLEVSYSQTSHTLRINNLDTTRRLGKLDMVDFPLPPNVQPERAFAVLPENKLYVFGKVRTV</sequence>
<dbReference type="RefSeq" id="XP_062876750.1">
    <property type="nucleotide sequence ID" value="XM_063020680.1"/>
</dbReference>
<reference evidence="3 4" key="1">
    <citation type="submission" date="2023-10" db="EMBL/GenBank/DDBJ databases">
        <title>Draft Genome Sequence of Candida saopaulonensis from a very Premature Infant with Sepsis.</title>
        <authorList>
            <person name="Ning Y."/>
            <person name="Dai R."/>
            <person name="Xiao M."/>
            <person name="Xu Y."/>
            <person name="Yan Q."/>
            <person name="Zhang L."/>
        </authorList>
    </citation>
    <scope>NUCLEOTIDE SEQUENCE [LARGE SCALE GENOMIC DNA]</scope>
    <source>
        <strain evidence="3 4">19XY460</strain>
    </source>
</reference>
<dbReference type="GeneID" id="88172703"/>
<dbReference type="PANTHER" id="PTHR22997">
    <property type="entry name" value="PIH1 DOMAIN-CONTAINING PROTEIN 1"/>
    <property type="match status" value="1"/>
</dbReference>
<feature type="domain" description="PIH1 N-terminal" evidence="2">
    <location>
        <begin position="13"/>
        <end position="154"/>
    </location>
</feature>
<dbReference type="InterPro" id="IPR050734">
    <property type="entry name" value="PIH1/Kintoun_subfamily"/>
</dbReference>
<gene>
    <name evidence="3" type="ORF">PUMCH_001638</name>
</gene>
<evidence type="ECO:0000313" key="3">
    <source>
        <dbReference type="EMBL" id="WPK24367.1"/>
    </source>
</evidence>
<dbReference type="GO" id="GO:0005737">
    <property type="term" value="C:cytoplasm"/>
    <property type="evidence" value="ECO:0007669"/>
    <property type="project" value="TreeGrafter"/>
</dbReference>
<evidence type="ECO:0000256" key="1">
    <source>
        <dbReference type="ARBA" id="ARBA00008511"/>
    </source>
</evidence>
<dbReference type="KEGG" id="asau:88172703"/>
<keyword evidence="4" id="KW-1185">Reference proteome</keyword>
<proteinExistence type="inferred from homology"/>
<protein>
    <recommendedName>
        <fullName evidence="2">PIH1 N-terminal domain-containing protein</fullName>
    </recommendedName>
</protein>
<dbReference type="Proteomes" id="UP001338582">
    <property type="component" value="Chromosome 2"/>
</dbReference>
<dbReference type="GO" id="GO:0097255">
    <property type="term" value="C:R2TP complex"/>
    <property type="evidence" value="ECO:0007669"/>
    <property type="project" value="TreeGrafter"/>
</dbReference>
<dbReference type="AlphaFoldDB" id="A0AAX4H7D5"/>